<feature type="transmembrane region" description="Helical" evidence="2">
    <location>
        <begin position="90"/>
        <end position="111"/>
    </location>
</feature>
<keyword evidence="2" id="KW-0812">Transmembrane</keyword>
<feature type="domain" description="SPW repeat-containing integral membrane" evidence="3">
    <location>
        <begin position="38"/>
        <end position="134"/>
    </location>
</feature>
<dbReference type="EMBL" id="JARJBB010000015">
    <property type="protein sequence ID" value="MDF3301725.1"/>
    <property type="molecule type" value="Genomic_DNA"/>
</dbReference>
<sequence>MTRPFQSSNPGRSNRPRPAAPRGAGATSRPLLSATEGGVLLVGVYTAVSPWVTHFAGRNPYLTVNDLIVGLGVAALAVACRLAPPSALRLAWVTVPLGLWIILSPAVVTAAHDVTTAIVWSNGSAGCATCLAGLLATSAATGAPE</sequence>
<feature type="compositionally biased region" description="Low complexity" evidence="1">
    <location>
        <begin position="7"/>
        <end position="30"/>
    </location>
</feature>
<name>A0ABT6AAP8_9ACTN</name>
<feature type="transmembrane region" description="Helical" evidence="2">
    <location>
        <begin position="117"/>
        <end position="140"/>
    </location>
</feature>
<gene>
    <name evidence="4" type="ORF">P3H78_24465</name>
</gene>
<keyword evidence="5" id="KW-1185">Reference proteome</keyword>
<dbReference type="InterPro" id="IPR005530">
    <property type="entry name" value="SPW"/>
</dbReference>
<accession>A0ABT6AAP8</accession>
<reference evidence="4 5" key="1">
    <citation type="submission" date="2023-03" db="EMBL/GenBank/DDBJ databases">
        <title>Draft genome sequence of Streptomyces sp. K1PA1 isolated from peat swamp forest in Thailand.</title>
        <authorList>
            <person name="Klaysubun C."/>
            <person name="Duangmal K."/>
        </authorList>
    </citation>
    <scope>NUCLEOTIDE SEQUENCE [LARGE SCALE GENOMIC DNA]</scope>
    <source>
        <strain evidence="4 5">K1PA1</strain>
    </source>
</reference>
<dbReference type="RefSeq" id="WP_276111304.1">
    <property type="nucleotide sequence ID" value="NZ_JARJBB010000015.1"/>
</dbReference>
<dbReference type="Pfam" id="PF03779">
    <property type="entry name" value="SPW"/>
    <property type="match status" value="1"/>
</dbReference>
<evidence type="ECO:0000256" key="2">
    <source>
        <dbReference type="SAM" id="Phobius"/>
    </source>
</evidence>
<keyword evidence="2" id="KW-0472">Membrane</keyword>
<protein>
    <submittedName>
        <fullName evidence="4">SPW repeat protein</fullName>
    </submittedName>
</protein>
<comment type="caution">
    <text evidence="4">The sequence shown here is derived from an EMBL/GenBank/DDBJ whole genome shotgun (WGS) entry which is preliminary data.</text>
</comment>
<proteinExistence type="predicted"/>
<evidence type="ECO:0000313" key="4">
    <source>
        <dbReference type="EMBL" id="MDF3301725.1"/>
    </source>
</evidence>
<feature type="region of interest" description="Disordered" evidence="1">
    <location>
        <begin position="1"/>
        <end position="30"/>
    </location>
</feature>
<keyword evidence="2" id="KW-1133">Transmembrane helix</keyword>
<dbReference type="Proteomes" id="UP001221150">
    <property type="component" value="Unassembled WGS sequence"/>
</dbReference>
<evidence type="ECO:0000259" key="3">
    <source>
        <dbReference type="Pfam" id="PF03779"/>
    </source>
</evidence>
<evidence type="ECO:0000256" key="1">
    <source>
        <dbReference type="SAM" id="MobiDB-lite"/>
    </source>
</evidence>
<organism evidence="4 5">
    <name type="scientific">Streptomyces tropicalis</name>
    <dbReference type="NCBI Taxonomy" id="3034234"/>
    <lineage>
        <taxon>Bacteria</taxon>
        <taxon>Bacillati</taxon>
        <taxon>Actinomycetota</taxon>
        <taxon>Actinomycetes</taxon>
        <taxon>Kitasatosporales</taxon>
        <taxon>Streptomycetaceae</taxon>
        <taxon>Streptomyces</taxon>
    </lineage>
</organism>
<feature type="transmembrane region" description="Helical" evidence="2">
    <location>
        <begin position="64"/>
        <end position="83"/>
    </location>
</feature>
<evidence type="ECO:0000313" key="5">
    <source>
        <dbReference type="Proteomes" id="UP001221150"/>
    </source>
</evidence>